<dbReference type="EMBL" id="CP109886">
    <property type="protein sequence ID" value="WCF28818.1"/>
    <property type="molecule type" value="Genomic_DNA"/>
</dbReference>
<feature type="region of interest" description="Disordered" evidence="1">
    <location>
        <begin position="377"/>
        <end position="402"/>
    </location>
</feature>
<dbReference type="AlphaFoldDB" id="A0AAJ5R3Y7"/>
<feature type="chain" id="PRO_5042463978" evidence="2">
    <location>
        <begin position="31"/>
        <end position="742"/>
    </location>
</feature>
<dbReference type="InterPro" id="IPR005546">
    <property type="entry name" value="Autotransporte_beta"/>
</dbReference>
<dbReference type="PROSITE" id="PS51208">
    <property type="entry name" value="AUTOTRANSPORTER"/>
    <property type="match status" value="1"/>
</dbReference>
<protein>
    <submittedName>
        <fullName evidence="4">Autotransporter domain-containing protein</fullName>
    </submittedName>
</protein>
<accession>A0AAJ5R3Y7</accession>
<dbReference type="SUPFAM" id="SSF103515">
    <property type="entry name" value="Autotransporter"/>
    <property type="match status" value="1"/>
</dbReference>
<dbReference type="SMART" id="SM00869">
    <property type="entry name" value="Autotransporter"/>
    <property type="match status" value="1"/>
</dbReference>
<dbReference type="RefSeq" id="WP_058565000.1">
    <property type="nucleotide sequence ID" value="NZ_CP109886.1"/>
</dbReference>
<feature type="compositionally biased region" description="Low complexity" evidence="1">
    <location>
        <begin position="418"/>
        <end position="437"/>
    </location>
</feature>
<organism evidence="4 5">
    <name type="scientific">Xylella fastidiosa subsp. fastidiosa</name>
    <dbReference type="NCBI Taxonomy" id="644356"/>
    <lineage>
        <taxon>Bacteria</taxon>
        <taxon>Pseudomonadati</taxon>
        <taxon>Pseudomonadota</taxon>
        <taxon>Gammaproteobacteria</taxon>
        <taxon>Lysobacterales</taxon>
        <taxon>Lysobacteraceae</taxon>
        <taxon>Xylella</taxon>
    </lineage>
</organism>
<feature type="region of interest" description="Disordered" evidence="1">
    <location>
        <begin position="86"/>
        <end position="110"/>
    </location>
</feature>
<evidence type="ECO:0000259" key="3">
    <source>
        <dbReference type="PROSITE" id="PS51208"/>
    </source>
</evidence>
<dbReference type="Proteomes" id="UP001211513">
    <property type="component" value="Chromosome"/>
</dbReference>
<feature type="region of interest" description="Disordered" evidence="1">
    <location>
        <begin position="418"/>
        <end position="438"/>
    </location>
</feature>
<dbReference type="InterPro" id="IPR036709">
    <property type="entry name" value="Autotransporte_beta_dom_sf"/>
</dbReference>
<keyword evidence="2" id="KW-0732">Signal</keyword>
<dbReference type="Gene3D" id="2.40.128.130">
    <property type="entry name" value="Autotransporter beta-domain"/>
    <property type="match status" value="1"/>
</dbReference>
<gene>
    <name evidence="4" type="ORF">OK117_02760</name>
</gene>
<evidence type="ECO:0000313" key="4">
    <source>
        <dbReference type="EMBL" id="WCF28818.1"/>
    </source>
</evidence>
<sequence length="742" mass="77779">MKRKEKNHKKTTLATLISVLLMGSAGATYANSASISEKLDLATQHLDGAASTGEAISSDGKTIATSSNNRAFLLSGDNWATKTELGSLKSDSSGTSSVTALSSDGKTAAGYSSTDLVTTDIFGRNIAISQATIWSGDNWATKTKLGTLKSDNSGQALINALSADGKVAAGASEHDSSRSSASIDKRGIIWSGNNWATKTDLGTLENGNSGISGVNALSADGTIAVGHATSDIDTPIGINSFYLSSRRAVVWSGNNWATKTDLGTLRKDNFGVAEALALSVDGKVIGGASNYDYLDLDSTKGYSTSDTLAIIWSGDNWATKTNLGSLKRDNSGPSTVNALSADGSIAGGAATNDANATRAIIWSGSHWATKTDLGTLKSDNSGESKVTALSPDGSVAVGSADTDTGSQHATVWKITYPTESTSTSDSTTNTQTPSQPSVVTVDADNTKKTLSQLGAETFSVMDLQRQGLTRLQQHCQIDAAGQSCWGIQTAISSIDGNRDKVAGIRLGHGFTETFSAGVSLDRSLSRSLPDSYLKNNGNLGAGLYAQWNTAFKGSQWYVRPAMAFNRYNVTVQRPVLENTEAGIGTSRMKGRGASLEAGQTFKSDHGVLLGWHLGGRYNNVSRAEYSEQNAAFPTTYGKASFKRTSAYLGADATIPLTTNLKWMAAVEIDRALKNRDAVYSAQADYIGSFNHRAGIKGTIATLSSGLQYTISEKILLGLTLDVNQTAFGDIARGGTFTVGGHF</sequence>
<feature type="signal peptide" evidence="2">
    <location>
        <begin position="1"/>
        <end position="30"/>
    </location>
</feature>
<evidence type="ECO:0000256" key="2">
    <source>
        <dbReference type="SAM" id="SignalP"/>
    </source>
</evidence>
<feature type="domain" description="Autotransporter" evidence="3">
    <location>
        <begin position="480"/>
        <end position="742"/>
    </location>
</feature>
<evidence type="ECO:0000256" key="1">
    <source>
        <dbReference type="SAM" id="MobiDB-lite"/>
    </source>
</evidence>
<evidence type="ECO:0000313" key="5">
    <source>
        <dbReference type="Proteomes" id="UP001211513"/>
    </source>
</evidence>
<name>A0AAJ5R3Y7_XYLFS</name>
<feature type="compositionally biased region" description="Low complexity" evidence="1">
    <location>
        <begin position="86"/>
        <end position="104"/>
    </location>
</feature>
<reference evidence="4" key="1">
    <citation type="journal article" date="2022" name="Phytopathology">
        <title>Complete circularized genome resources of seven strains of Xylella fastidiosa subsp. fastidiosa using hybrid assembly reveals unknown plasmids.</title>
        <authorList>
            <person name="Velasco-Amo M.D.P."/>
            <person name="Arias-Giraldo L.F.F."/>
            <person name="Ecija M.R."/>
            <person name="De La Fuente L."/>
            <person name="Marco-Noales E."/>
            <person name="Moralejo E."/>
            <person name="Navas-Cort J.A."/>
            <person name="Landa B.B."/>
        </authorList>
    </citation>
    <scope>NUCLEOTIDE SEQUENCE</scope>
    <source>
        <strain evidence="4">CFBP8073</strain>
    </source>
</reference>
<reference evidence="4" key="2">
    <citation type="submission" date="2022-10" db="EMBL/GenBank/DDBJ databases">
        <authorList>
            <person name="Landa B."/>
            <person name="Arias-Giraldo L.F."/>
            <person name="Roman-Ecija M."/>
            <person name="Velasco-Amo M.P."/>
            <person name="De La Fuente L."/>
            <person name="Marco-Noales E."/>
            <person name="Moralejo E."/>
        </authorList>
    </citation>
    <scope>NUCLEOTIDE SEQUENCE</scope>
    <source>
        <strain evidence="4">CFBP8073</strain>
    </source>
</reference>
<proteinExistence type="predicted"/>
<dbReference type="Pfam" id="PF03797">
    <property type="entry name" value="Autotransporter"/>
    <property type="match status" value="1"/>
</dbReference>